<reference evidence="2 3" key="1">
    <citation type="submission" date="2019-05" db="EMBL/GenBank/DDBJ databases">
        <title>Burkholderia sp. DHOD12, isolated from subtropical forest soil.</title>
        <authorList>
            <person name="Gao Z.-H."/>
            <person name="Qiu L.-H."/>
        </authorList>
    </citation>
    <scope>NUCLEOTIDE SEQUENCE [LARGE SCALE GENOMIC DNA]</scope>
    <source>
        <strain evidence="2 3">DHOD12</strain>
    </source>
</reference>
<dbReference type="Proteomes" id="UP000298656">
    <property type="component" value="Chromosome 1"/>
</dbReference>
<evidence type="ECO:0000313" key="3">
    <source>
        <dbReference type="Proteomes" id="UP000298656"/>
    </source>
</evidence>
<proteinExistence type="predicted"/>
<evidence type="ECO:0000313" key="2">
    <source>
        <dbReference type="EMBL" id="QCP49956.1"/>
    </source>
</evidence>
<dbReference type="KEGG" id="tvl:FAZ95_12670"/>
<evidence type="ECO:0000256" key="1">
    <source>
        <dbReference type="SAM" id="Coils"/>
    </source>
</evidence>
<dbReference type="Pfam" id="PF11180">
    <property type="entry name" value="DUF2968"/>
    <property type="match status" value="1"/>
</dbReference>
<dbReference type="OrthoDB" id="5952682at2"/>
<dbReference type="InterPro" id="IPR021350">
    <property type="entry name" value="DUF2968"/>
</dbReference>
<dbReference type="RefSeq" id="WP_137332780.1">
    <property type="nucleotide sequence ID" value="NZ_CP040077.1"/>
</dbReference>
<sequence>MIQISHLRGTALAALVMIGGIQGVHAQVNSNSNLAIPAASGSAADVAVASQASTNDPLPSATPVAAAVPATTTLTADEAKQSATGNVAELQQMIHGNDLVELRTAYNGSYGASLLFYGKEMTYYVALFEQKNFWRVIKTQDEGRAEAIYGDFARKSVQLADVEIRRTKLEAQKAYTDRLIALSQDRANRLQADLSIAHAQQKLVDDHQKETRDEAAALQAQKVQAQAQLREAQRAVAALQRENDAGLPRTH</sequence>
<name>A0A4P8INS5_9BURK</name>
<accession>A0A4P8INS5</accession>
<gene>
    <name evidence="2" type="ORF">FAZ95_12670</name>
</gene>
<keyword evidence="3" id="KW-1185">Reference proteome</keyword>
<dbReference type="AlphaFoldDB" id="A0A4P8INS5"/>
<dbReference type="EMBL" id="CP040077">
    <property type="protein sequence ID" value="QCP49956.1"/>
    <property type="molecule type" value="Genomic_DNA"/>
</dbReference>
<protein>
    <submittedName>
        <fullName evidence="2">DUF2968 domain-containing protein</fullName>
    </submittedName>
</protein>
<keyword evidence="1" id="KW-0175">Coiled coil</keyword>
<feature type="coiled-coil region" evidence="1">
    <location>
        <begin position="208"/>
        <end position="242"/>
    </location>
</feature>
<organism evidence="2 3">
    <name type="scientific">Trinickia violacea</name>
    <dbReference type="NCBI Taxonomy" id="2571746"/>
    <lineage>
        <taxon>Bacteria</taxon>
        <taxon>Pseudomonadati</taxon>
        <taxon>Pseudomonadota</taxon>
        <taxon>Betaproteobacteria</taxon>
        <taxon>Burkholderiales</taxon>
        <taxon>Burkholderiaceae</taxon>
        <taxon>Trinickia</taxon>
    </lineage>
</organism>